<keyword evidence="2" id="KW-1185">Reference proteome</keyword>
<dbReference type="AlphaFoldDB" id="A0A1R3GKA3"/>
<accession>A0A1R3GKA3</accession>
<name>A0A1R3GKA3_COCAP</name>
<reference evidence="1 2" key="1">
    <citation type="submission" date="2013-09" db="EMBL/GenBank/DDBJ databases">
        <title>Corchorus capsularis genome sequencing.</title>
        <authorList>
            <person name="Alam M."/>
            <person name="Haque M.S."/>
            <person name="Islam M.S."/>
            <person name="Emdad E.M."/>
            <person name="Islam M.M."/>
            <person name="Ahmed B."/>
            <person name="Halim A."/>
            <person name="Hossen Q.M.M."/>
            <person name="Hossain M.Z."/>
            <person name="Ahmed R."/>
            <person name="Khan M.M."/>
            <person name="Islam R."/>
            <person name="Rashid M.M."/>
            <person name="Khan S.A."/>
            <person name="Rahman M.S."/>
            <person name="Alam M."/>
        </authorList>
    </citation>
    <scope>NUCLEOTIDE SEQUENCE [LARGE SCALE GENOMIC DNA]</scope>
    <source>
        <strain evidence="2">cv. CVL-1</strain>
        <tissue evidence="1">Whole seedling</tissue>
    </source>
</reference>
<feature type="non-terminal residue" evidence="1">
    <location>
        <position position="1"/>
    </location>
</feature>
<dbReference type="Proteomes" id="UP000188268">
    <property type="component" value="Unassembled WGS sequence"/>
</dbReference>
<dbReference type="EMBL" id="AWWV01014196">
    <property type="protein sequence ID" value="OMO58518.1"/>
    <property type="molecule type" value="Genomic_DNA"/>
</dbReference>
<proteinExistence type="predicted"/>
<protein>
    <submittedName>
        <fullName evidence="1">Uncharacterized protein</fullName>
    </submittedName>
</protein>
<dbReference type="Gramene" id="OMO58518">
    <property type="protein sequence ID" value="OMO58518"/>
    <property type="gene ID" value="CCACVL1_25453"/>
</dbReference>
<sequence>VNFDEARVGGEVARDKDQEERYRAVRVSRFSKHNWECKL</sequence>
<gene>
    <name evidence="1" type="ORF">CCACVL1_25453</name>
</gene>
<evidence type="ECO:0000313" key="2">
    <source>
        <dbReference type="Proteomes" id="UP000188268"/>
    </source>
</evidence>
<evidence type="ECO:0000313" key="1">
    <source>
        <dbReference type="EMBL" id="OMO58518.1"/>
    </source>
</evidence>
<organism evidence="1 2">
    <name type="scientific">Corchorus capsularis</name>
    <name type="common">Jute</name>
    <dbReference type="NCBI Taxonomy" id="210143"/>
    <lineage>
        <taxon>Eukaryota</taxon>
        <taxon>Viridiplantae</taxon>
        <taxon>Streptophyta</taxon>
        <taxon>Embryophyta</taxon>
        <taxon>Tracheophyta</taxon>
        <taxon>Spermatophyta</taxon>
        <taxon>Magnoliopsida</taxon>
        <taxon>eudicotyledons</taxon>
        <taxon>Gunneridae</taxon>
        <taxon>Pentapetalae</taxon>
        <taxon>rosids</taxon>
        <taxon>malvids</taxon>
        <taxon>Malvales</taxon>
        <taxon>Malvaceae</taxon>
        <taxon>Grewioideae</taxon>
        <taxon>Apeibeae</taxon>
        <taxon>Corchorus</taxon>
    </lineage>
</organism>
<comment type="caution">
    <text evidence="1">The sequence shown here is derived from an EMBL/GenBank/DDBJ whole genome shotgun (WGS) entry which is preliminary data.</text>
</comment>